<accession>A0A2A2HMM3</accession>
<name>A0A2A2HMM3_9EURY</name>
<protein>
    <submittedName>
        <fullName evidence="1">Uncharacterized protein</fullName>
    </submittedName>
</protein>
<keyword evidence="2" id="KW-1185">Reference proteome</keyword>
<dbReference type="EMBL" id="LMVP01000549">
    <property type="protein sequence ID" value="PAV10657.1"/>
    <property type="molecule type" value="Genomic_DNA"/>
</dbReference>
<dbReference type="Proteomes" id="UP000218164">
    <property type="component" value="Unassembled WGS sequence"/>
</dbReference>
<gene>
    <name evidence="1" type="ORF">ASJ81_01690</name>
</gene>
<dbReference type="RefSeq" id="WP_095646096.1">
    <property type="nucleotide sequence ID" value="NZ_LMVP01000549.1"/>
</dbReference>
<evidence type="ECO:0000313" key="2">
    <source>
        <dbReference type="Proteomes" id="UP000218164"/>
    </source>
</evidence>
<dbReference type="OrthoDB" id="386755at2157"/>
<sequence length="1214" mass="133877">MTFFSKCYIPELFEGQQEPNDRGWVAAVLAPNKLVPGDSLSLSDAWTDNNLSASFIFSSVRPSLANAEDARFLVSLVRNSLSARGISRGIIWLSEDVISGNNSSDPPSFGFKKRTDTEEGEINYALNMSFGKGTGISFIIDNGMLISLDNETLYFKNKEGYTIYNIYFDGPVAPPKIPGNSSTGKLEFSGPERGCIAFDVQIASTFLHDKWFWGFQFQVPNPNKGSDNSFLTEWIPFAEPSLLNDSADLISFSCVFDPSDVFNRTLPYMLDSQKLRLEERFRTLLKFTDKSLTNAGSKGLKEQQQISLKSHYRTTTGAGVTLCPICVEQVTLSESDMVAALAFAQGTNLGISNLYVTPLGDFVVSAPIAPSSKRSQIMCGLQGNEYISLEPVSEEYEGDRLRFIGSQPSYGYCYPLLQASPVGPPVDLTDQMLKDTFITSWVTVVSAQDDSQKPVYVAQPKGALLYGQDQVINPKYKNLLGSMHPGTELSEAVLCFPMIPYAGVSPGDGQRNFGSSLIGLFERQFLSPIRRAKIGTGKSVPSALGHQPLIIDSVNGFNVTTPSGWLVTINDNGEWAKILLAQLTQPEETQLSFQLPSPKLKQAFQTADPMLVIANSNFLGKMSSDQVVKDTESAFNNKLNIENWVLTVQVGKNCHYGDYANVIIVKGVKGKLFDPTYDPKTSSSPNPALVANPEKWTQKEDFAAPNGKMDELVPLSKWLLDYFSNAAEKTSSDTESLYFEKFNKIAQDENWTGILILHANIAELPEQLKGAVIGINDRSQFYAHHLAIETGQIVLNENVIELKDSTSVYGLIYYSDPAYDSKSEQPVASNTGSDYDFRLLTLKVLFENSSIKNFQSYAQLTLNKLFGSQVTAMGEGGNIYNSIILCGTLHEHDGAPVYGLGSLKDHTYTFLVDNNVFNKIEITSAQMNTRQATADCTKVWFSLTGYLDFATLRTGPESDPNSLNIDLFSFGSTDGKKPRSGLHFSNLGLAMAYPPDKPEDRNFEFNTDEIRFDLDSSTIRENSLYESFALELEDLVSGEGKDNTPTKKGYLKMITENLRLNGVDEETWYGLKFRLNLGTPGELAGKVGLNADLLLAWSTLGGKDNNYKVEAGLHLPGASNSANLLSIQGVLKLSYGPLRLIYAKDPKSQSEERCFMLLLTDIALKFLGIMKIPQNSSTCFHLFGNPESKGEASGLGWYAIYRKKTKSKTSKIGY</sequence>
<evidence type="ECO:0000313" key="1">
    <source>
        <dbReference type="EMBL" id="PAV10657.1"/>
    </source>
</evidence>
<comment type="caution">
    <text evidence="1">The sequence shown here is derived from an EMBL/GenBank/DDBJ whole genome shotgun (WGS) entry which is preliminary data.</text>
</comment>
<organism evidence="1 2">
    <name type="scientific">Methanosarcina spelaei</name>
    <dbReference type="NCBI Taxonomy" id="1036679"/>
    <lineage>
        <taxon>Archaea</taxon>
        <taxon>Methanobacteriati</taxon>
        <taxon>Methanobacteriota</taxon>
        <taxon>Stenosarchaea group</taxon>
        <taxon>Methanomicrobia</taxon>
        <taxon>Methanosarcinales</taxon>
        <taxon>Methanosarcinaceae</taxon>
        <taxon>Methanosarcina</taxon>
    </lineage>
</organism>
<dbReference type="AlphaFoldDB" id="A0A2A2HMM3"/>
<reference evidence="1 2" key="1">
    <citation type="journal article" date="2017" name="BMC Genomics">
        <title>Genomic analysis of methanogenic archaea reveals a shift towards energy conservation.</title>
        <authorList>
            <person name="Gilmore S.P."/>
            <person name="Henske J.K."/>
            <person name="Sexton J.A."/>
            <person name="Solomon K.V."/>
            <person name="Seppala S."/>
            <person name="Yoo J.I."/>
            <person name="Huyett L.M."/>
            <person name="Pressman A."/>
            <person name="Cogan J.Z."/>
            <person name="Kivenson V."/>
            <person name="Peng X."/>
            <person name="Tan Y."/>
            <person name="Valentine D.L."/>
            <person name="O'Malley M.A."/>
        </authorList>
    </citation>
    <scope>NUCLEOTIDE SEQUENCE [LARGE SCALE GENOMIC DNA]</scope>
    <source>
        <strain evidence="1 2">MC-15</strain>
    </source>
</reference>
<proteinExistence type="predicted"/>